<dbReference type="InterPro" id="IPR001347">
    <property type="entry name" value="SIS_dom"/>
</dbReference>
<dbReference type="Proteomes" id="UP000295726">
    <property type="component" value="Unassembled WGS sequence"/>
</dbReference>
<dbReference type="RefSeq" id="WP_132381589.1">
    <property type="nucleotide sequence ID" value="NZ_DAISCH010000029.1"/>
</dbReference>
<proteinExistence type="predicted"/>
<evidence type="ECO:0000259" key="1">
    <source>
        <dbReference type="PROSITE" id="PS51464"/>
    </source>
</evidence>
<dbReference type="OrthoDB" id="9762536at2"/>
<evidence type="ECO:0000313" key="3">
    <source>
        <dbReference type="Proteomes" id="UP000295726"/>
    </source>
</evidence>
<dbReference type="CDD" id="cd05014">
    <property type="entry name" value="SIS_Kpsf"/>
    <property type="match status" value="1"/>
</dbReference>
<dbReference type="Gene3D" id="3.40.50.10490">
    <property type="entry name" value="Glucose-6-phosphate isomerase like protein, domain 1"/>
    <property type="match status" value="1"/>
</dbReference>
<accession>A0A4R3K5T6</accession>
<dbReference type="EMBL" id="SLZZ01000013">
    <property type="protein sequence ID" value="TCS78100.1"/>
    <property type="molecule type" value="Genomic_DNA"/>
</dbReference>
<dbReference type="InterPro" id="IPR035474">
    <property type="entry name" value="SIS_Kpsf"/>
</dbReference>
<gene>
    <name evidence="2" type="ORF">EDD59_11359</name>
</gene>
<dbReference type="PANTHER" id="PTHR38418">
    <property type="entry name" value="SUGAR ISOMERASE, KPSF/GUTQ (AFU_ORTHOLOGUE AFUA_6G08860)"/>
    <property type="match status" value="1"/>
</dbReference>
<dbReference type="SUPFAM" id="SSF53697">
    <property type="entry name" value="SIS domain"/>
    <property type="match status" value="1"/>
</dbReference>
<sequence length="204" mass="21728">MEDKDIIQEAARTIFMEAKAVESLLTTVDMEKVAEVVRRIGDGTGKVVIAGCGTSAMAAKKGVHSLNCIERPAVFLTPSDAVHGGLGVLQKEDILILVSKGGGTEELVQMIPACKAKGATLAAITENEESEIGKMADICIKVKTGQEPCRFNMLATASTLCVISVFDAICISLMQYTNYTKEQFAVIHPKGAVGDRLLGKVKEI</sequence>
<comment type="caution">
    <text evidence="2">The sequence shown here is derived from an EMBL/GenBank/DDBJ whole genome shotgun (WGS) entry which is preliminary data.</text>
</comment>
<dbReference type="GO" id="GO:0097367">
    <property type="term" value="F:carbohydrate derivative binding"/>
    <property type="evidence" value="ECO:0007669"/>
    <property type="project" value="InterPro"/>
</dbReference>
<dbReference type="PROSITE" id="PS51464">
    <property type="entry name" value="SIS"/>
    <property type="match status" value="1"/>
</dbReference>
<name>A0A4R3K5T6_9FIRM</name>
<dbReference type="GO" id="GO:1901135">
    <property type="term" value="P:carbohydrate derivative metabolic process"/>
    <property type="evidence" value="ECO:0007669"/>
    <property type="project" value="InterPro"/>
</dbReference>
<dbReference type="PANTHER" id="PTHR38418:SF2">
    <property type="entry name" value="SUGAR ISOMERASE, KPSF_GUTQ (AFU_ORTHOLOGUE AFUA_6G08860)"/>
    <property type="match status" value="1"/>
</dbReference>
<keyword evidence="3" id="KW-1185">Reference proteome</keyword>
<organism evidence="2 3">
    <name type="scientific">Muricomes intestini</name>
    <dbReference type="NCBI Taxonomy" id="1796634"/>
    <lineage>
        <taxon>Bacteria</taxon>
        <taxon>Bacillati</taxon>
        <taxon>Bacillota</taxon>
        <taxon>Clostridia</taxon>
        <taxon>Lachnospirales</taxon>
        <taxon>Lachnospiraceae</taxon>
        <taxon>Muricomes</taxon>
    </lineage>
</organism>
<dbReference type="InterPro" id="IPR046348">
    <property type="entry name" value="SIS_dom_sf"/>
</dbReference>
<feature type="domain" description="SIS" evidence="1">
    <location>
        <begin position="36"/>
        <end position="179"/>
    </location>
</feature>
<dbReference type="AlphaFoldDB" id="A0A4R3K5T6"/>
<evidence type="ECO:0000313" key="2">
    <source>
        <dbReference type="EMBL" id="TCS78100.1"/>
    </source>
</evidence>
<dbReference type="Pfam" id="PF01380">
    <property type="entry name" value="SIS"/>
    <property type="match status" value="1"/>
</dbReference>
<reference evidence="2 3" key="1">
    <citation type="submission" date="2019-03" db="EMBL/GenBank/DDBJ databases">
        <title>Genomic Encyclopedia of Type Strains, Phase IV (KMG-IV): sequencing the most valuable type-strain genomes for metagenomic binning, comparative biology and taxonomic classification.</title>
        <authorList>
            <person name="Goeker M."/>
        </authorList>
    </citation>
    <scope>NUCLEOTIDE SEQUENCE [LARGE SCALE GENOMIC DNA]</scope>
    <source>
        <strain evidence="2 3">DSM 29489</strain>
    </source>
</reference>
<protein>
    <submittedName>
        <fullName evidence="2">KpsF/GutQ family protein</fullName>
    </submittedName>
</protein>